<sequence>MSDELLGVARRLAKASPKKPRQADLRRAVSTSYYALFHALARNAADVLVGVGTDRPDKAWNHAYRALDHGFAKKACRRLRDLGFPPDLCLCGDAFVILQEARHEADYNPSYKIDRAETLAFVATAESAIASLKSASRRDRKALAVQLLLNRRI</sequence>
<gene>
    <name evidence="1" type="ORF">KIP89_15680</name>
</gene>
<comment type="caution">
    <text evidence="1">The sequence shown here is derived from an EMBL/GenBank/DDBJ whole genome shotgun (WGS) entry which is preliminary data.</text>
</comment>
<name>A0ABS5RA58_9HYPH</name>
<keyword evidence="2" id="KW-1185">Reference proteome</keyword>
<proteinExistence type="predicted"/>
<organism evidence="1 2">
    <name type="scientific">Ancylobacter radicis</name>
    <dbReference type="NCBI Taxonomy" id="2836179"/>
    <lineage>
        <taxon>Bacteria</taxon>
        <taxon>Pseudomonadati</taxon>
        <taxon>Pseudomonadota</taxon>
        <taxon>Alphaproteobacteria</taxon>
        <taxon>Hyphomicrobiales</taxon>
        <taxon>Xanthobacteraceae</taxon>
        <taxon>Ancylobacter</taxon>
    </lineage>
</organism>
<dbReference type="Gene3D" id="1.20.120.330">
    <property type="entry name" value="Nucleotidyltransferases domain 2"/>
    <property type="match status" value="1"/>
</dbReference>
<evidence type="ECO:0008006" key="3">
    <source>
        <dbReference type="Google" id="ProtNLM"/>
    </source>
</evidence>
<protein>
    <recommendedName>
        <fullName evidence="3">HEPN domain-containing protein</fullName>
    </recommendedName>
</protein>
<evidence type="ECO:0000313" key="1">
    <source>
        <dbReference type="EMBL" id="MBS9478554.1"/>
    </source>
</evidence>
<dbReference type="EMBL" id="JAHCQH010000020">
    <property type="protein sequence ID" value="MBS9478554.1"/>
    <property type="molecule type" value="Genomic_DNA"/>
</dbReference>
<reference evidence="1" key="1">
    <citation type="submission" date="2021-05" db="EMBL/GenBank/DDBJ databases">
        <authorList>
            <person name="Sun Q."/>
            <person name="Inoue M."/>
        </authorList>
    </citation>
    <scope>NUCLEOTIDE SEQUENCE</scope>
    <source>
        <strain evidence="1">VKM B-3255</strain>
    </source>
</reference>
<dbReference type="RefSeq" id="WP_213756511.1">
    <property type="nucleotide sequence ID" value="NZ_JAHCQH010000020.1"/>
</dbReference>
<accession>A0ABS5RA58</accession>
<evidence type="ECO:0000313" key="2">
    <source>
        <dbReference type="Proteomes" id="UP001166585"/>
    </source>
</evidence>
<dbReference type="Proteomes" id="UP001166585">
    <property type="component" value="Unassembled WGS sequence"/>
</dbReference>